<gene>
    <name evidence="1" type="ORF">QR46_1182</name>
</gene>
<protein>
    <submittedName>
        <fullName evidence="1">Uncharacterized protein</fullName>
    </submittedName>
</protein>
<name>A0A132NXL2_GIAIN</name>
<comment type="caution">
    <text evidence="1">The sequence shown here is derived from an EMBL/GenBank/DDBJ whole genome shotgun (WGS) entry which is preliminary data.</text>
</comment>
<sequence length="350" mass="38657">MKQGLKFYMASGASRLKESILTKSRSSRRSRWDDDDDLACSALEVNDGAFETELESHDLLLRIAGNKSQAHSSYFVNSENACAPLALSTAPVSHSTMGTEQAGLQSAMLDSDSSAFQSRPMYATHGVRCAQAPCLQTSSKYMARSHALVTHGATIRLLATPLLCSLRASEVNKKLSTTMRTVASTLEQNYISLLKEAATKTGEAAALYYLHTKALVFNDLLDKVDAYDQTQDVTQYTSVFSCYNKWRQSLDNIVIDEAFSANQSAIEQPDAFNEGVNSSVVQATKLVLLQEGDSWFTKEVLKRLDHYRTSEKHVREDLASCLISMNPQNLKVPEAQKGKLLLVLSELYTV</sequence>
<evidence type="ECO:0000313" key="2">
    <source>
        <dbReference type="Proteomes" id="UP000070089"/>
    </source>
</evidence>
<dbReference type="AlphaFoldDB" id="A0A132NXL2"/>
<dbReference type="EMBL" id="JXTI01000022">
    <property type="protein sequence ID" value="KWX14821.1"/>
    <property type="molecule type" value="Genomic_DNA"/>
</dbReference>
<accession>A0A132NXL2</accession>
<organism evidence="1 2">
    <name type="scientific">Giardia duodenalis assemblage B</name>
    <dbReference type="NCBI Taxonomy" id="1394984"/>
    <lineage>
        <taxon>Eukaryota</taxon>
        <taxon>Metamonada</taxon>
        <taxon>Diplomonadida</taxon>
        <taxon>Hexamitidae</taxon>
        <taxon>Giardiinae</taxon>
        <taxon>Giardia</taxon>
    </lineage>
</organism>
<dbReference type="OrthoDB" id="10255839at2759"/>
<dbReference type="VEuPathDB" id="GiardiaDB:QR46_1182"/>
<dbReference type="Proteomes" id="UP000070089">
    <property type="component" value="Unassembled WGS sequence"/>
</dbReference>
<reference evidence="1 2" key="1">
    <citation type="journal article" date="2015" name="Mol. Biochem. Parasitol.">
        <title>Identification of polymorphic genes for use in assemblage B genotyping assays through comparative genomics of multiple assemblage B Giardia duodenalis isolates.</title>
        <authorList>
            <person name="Wielinga C."/>
            <person name="Thompson R.C."/>
            <person name="Monis P."/>
            <person name="Ryan U."/>
        </authorList>
    </citation>
    <scope>NUCLEOTIDE SEQUENCE [LARGE SCALE GENOMIC DNA]</scope>
    <source>
        <strain evidence="1 2">BAH15c1</strain>
    </source>
</reference>
<evidence type="ECO:0000313" key="1">
    <source>
        <dbReference type="EMBL" id="KWX14821.1"/>
    </source>
</evidence>
<proteinExistence type="predicted"/>